<keyword evidence="2" id="KW-1185">Reference proteome</keyword>
<dbReference type="Proteomes" id="UP000006562">
    <property type="component" value="Chromosome"/>
</dbReference>
<dbReference type="AlphaFoldDB" id="A0A9P1NIM0"/>
<dbReference type="KEGG" id="bao:BAMF_2892"/>
<protein>
    <submittedName>
        <fullName evidence="1">Uncharacterized protein</fullName>
    </submittedName>
</protein>
<sequence length="93" mass="10785">MIQVYEYDENFILTKPITIEPDEEGNYVIPENCTKVEPISFYRAKFDVKKEQWFESATQEYIDSLKPLPPEPSETEVLAEKVANLYYLVAMGG</sequence>
<reference evidence="2" key="2">
    <citation type="journal article" date="2011" name="J. Biotechnol.">
        <title>Genome sequence of B. amyloliquefaciens type strain DSM7(T) reveals differences to plant-associated B. amyloliquefaciens FZB42.</title>
        <authorList>
            <person name="Ruckert C."/>
            <person name="Blom J."/>
            <person name="Chen X."/>
            <person name="Reva O."/>
            <person name="Borriss R."/>
        </authorList>
    </citation>
    <scope>NUCLEOTIDE SEQUENCE [LARGE SCALE GENOMIC DNA]</scope>
    <source>
        <strain evidence="2">DSM 7</strain>
    </source>
</reference>
<name>A0A9P1NIM0_BACAS</name>
<dbReference type="EMBL" id="FN597644">
    <property type="protein sequence ID" value="CBI44018.1"/>
    <property type="molecule type" value="Genomic_DNA"/>
</dbReference>
<evidence type="ECO:0000313" key="1">
    <source>
        <dbReference type="EMBL" id="CBI44018.1"/>
    </source>
</evidence>
<organism evidence="1 2">
    <name type="scientific">Bacillus amyloliquefaciens (strain ATCC 23350 / DSM 7 / BCRC 11601 / CCUG 28519 / NBRC 15535 / NRRL B-14393 / F)</name>
    <dbReference type="NCBI Taxonomy" id="692420"/>
    <lineage>
        <taxon>Bacteria</taxon>
        <taxon>Bacillati</taxon>
        <taxon>Bacillota</taxon>
        <taxon>Bacilli</taxon>
        <taxon>Bacillales</taxon>
        <taxon>Bacillaceae</taxon>
        <taxon>Bacillus</taxon>
        <taxon>Bacillus amyloliquefaciens group</taxon>
    </lineage>
</organism>
<gene>
    <name evidence="1" type="primary">yomQ3</name>
    <name evidence="1" type="ordered locus">BAMF_2892</name>
</gene>
<proteinExistence type="predicted"/>
<accession>A0A9P1NIM0</accession>
<reference evidence="1 2" key="1">
    <citation type="journal article" date="2011" name="Int. J. Syst. Evol. Microbiol.">
        <title>Relationship of Bacillus amyloliquefaciens clades associated with strains DSM 7T and FZB42T: a proposal for Bacillus amyloliquefaciens subsp. amyloliquefaciens subsp. nov. and Bacillus amyloliquefaciens subsp. plantarum subsp. nov. based on complete genome sequence comparisons.</title>
        <authorList>
            <person name="Borriss R."/>
            <person name="Chen X.H."/>
            <person name="Rueckert C."/>
            <person name="Blom J."/>
            <person name="Becker A."/>
            <person name="Baumgarth B."/>
            <person name="Fan B."/>
            <person name="Pukall R."/>
            <person name="Schumann P."/>
            <person name="Sproer C."/>
            <person name="Junge H."/>
            <person name="Vater J."/>
            <person name="Puhler A."/>
            <person name="Klenk H.P."/>
        </authorList>
    </citation>
    <scope>NUCLEOTIDE SEQUENCE [LARGE SCALE GENOMIC DNA]</scope>
    <source>
        <strain evidence="2">DSM 7</strain>
    </source>
</reference>
<dbReference type="RefSeq" id="WP_013353319.1">
    <property type="nucleotide sequence ID" value="NC_014551.1"/>
</dbReference>
<evidence type="ECO:0000313" key="2">
    <source>
        <dbReference type="Proteomes" id="UP000006562"/>
    </source>
</evidence>